<gene>
    <name evidence="1" type="ORF">BDM02DRAFT_3122078</name>
</gene>
<comment type="caution">
    <text evidence="1">The sequence shown here is derived from an EMBL/GenBank/DDBJ whole genome shotgun (WGS) entry which is preliminary data.</text>
</comment>
<proteinExistence type="predicted"/>
<evidence type="ECO:0000313" key="1">
    <source>
        <dbReference type="EMBL" id="KAF9644339.1"/>
    </source>
</evidence>
<accession>A0ACB6Z471</accession>
<dbReference type="EMBL" id="MU118146">
    <property type="protein sequence ID" value="KAF9644339.1"/>
    <property type="molecule type" value="Genomic_DNA"/>
</dbReference>
<feature type="non-terminal residue" evidence="1">
    <location>
        <position position="304"/>
    </location>
</feature>
<name>A0ACB6Z471_THEGA</name>
<reference evidence="1" key="1">
    <citation type="submission" date="2019-10" db="EMBL/GenBank/DDBJ databases">
        <authorList>
            <consortium name="DOE Joint Genome Institute"/>
            <person name="Kuo A."/>
            <person name="Miyauchi S."/>
            <person name="Kiss E."/>
            <person name="Drula E."/>
            <person name="Kohler A."/>
            <person name="Sanchez-Garcia M."/>
            <person name="Andreopoulos B."/>
            <person name="Barry K.W."/>
            <person name="Bonito G."/>
            <person name="Buee M."/>
            <person name="Carver A."/>
            <person name="Chen C."/>
            <person name="Cichocki N."/>
            <person name="Clum A."/>
            <person name="Culley D."/>
            <person name="Crous P.W."/>
            <person name="Fauchery L."/>
            <person name="Girlanda M."/>
            <person name="Hayes R."/>
            <person name="Keri Z."/>
            <person name="Labutti K."/>
            <person name="Lipzen A."/>
            <person name="Lombard V."/>
            <person name="Magnuson J."/>
            <person name="Maillard F."/>
            <person name="Morin E."/>
            <person name="Murat C."/>
            <person name="Nolan M."/>
            <person name="Ohm R."/>
            <person name="Pangilinan J."/>
            <person name="Pereira M."/>
            <person name="Perotto S."/>
            <person name="Peter M."/>
            <person name="Riley R."/>
            <person name="Sitrit Y."/>
            <person name="Stielow B."/>
            <person name="Szollosi G."/>
            <person name="Zifcakova L."/>
            <person name="Stursova M."/>
            <person name="Spatafora J.W."/>
            <person name="Tedersoo L."/>
            <person name="Vaario L.-M."/>
            <person name="Yamada A."/>
            <person name="Yan M."/>
            <person name="Wang P."/>
            <person name="Xu J."/>
            <person name="Bruns T."/>
            <person name="Baldrian P."/>
            <person name="Vilgalys R."/>
            <person name="Henrissat B."/>
            <person name="Grigoriev I.V."/>
            <person name="Hibbett D."/>
            <person name="Nagy L.G."/>
            <person name="Martin F.M."/>
        </authorList>
    </citation>
    <scope>NUCLEOTIDE SEQUENCE</scope>
    <source>
        <strain evidence="1">P2</strain>
    </source>
</reference>
<keyword evidence="2" id="KW-1185">Reference proteome</keyword>
<reference evidence="1" key="2">
    <citation type="journal article" date="2020" name="Nat. Commun.">
        <title>Large-scale genome sequencing of mycorrhizal fungi provides insights into the early evolution of symbiotic traits.</title>
        <authorList>
            <person name="Miyauchi S."/>
            <person name="Kiss E."/>
            <person name="Kuo A."/>
            <person name="Drula E."/>
            <person name="Kohler A."/>
            <person name="Sanchez-Garcia M."/>
            <person name="Morin E."/>
            <person name="Andreopoulos B."/>
            <person name="Barry K.W."/>
            <person name="Bonito G."/>
            <person name="Buee M."/>
            <person name="Carver A."/>
            <person name="Chen C."/>
            <person name="Cichocki N."/>
            <person name="Clum A."/>
            <person name="Culley D."/>
            <person name="Crous P.W."/>
            <person name="Fauchery L."/>
            <person name="Girlanda M."/>
            <person name="Hayes R.D."/>
            <person name="Keri Z."/>
            <person name="LaButti K."/>
            <person name="Lipzen A."/>
            <person name="Lombard V."/>
            <person name="Magnuson J."/>
            <person name="Maillard F."/>
            <person name="Murat C."/>
            <person name="Nolan M."/>
            <person name="Ohm R.A."/>
            <person name="Pangilinan J."/>
            <person name="Pereira M.F."/>
            <person name="Perotto S."/>
            <person name="Peter M."/>
            <person name="Pfister S."/>
            <person name="Riley R."/>
            <person name="Sitrit Y."/>
            <person name="Stielow J.B."/>
            <person name="Szollosi G."/>
            <person name="Zifcakova L."/>
            <person name="Stursova M."/>
            <person name="Spatafora J.W."/>
            <person name="Tedersoo L."/>
            <person name="Vaario L.M."/>
            <person name="Yamada A."/>
            <person name="Yan M."/>
            <person name="Wang P."/>
            <person name="Xu J."/>
            <person name="Bruns T."/>
            <person name="Baldrian P."/>
            <person name="Vilgalys R."/>
            <person name="Dunand C."/>
            <person name="Henrissat B."/>
            <person name="Grigoriev I.V."/>
            <person name="Hibbett D."/>
            <person name="Nagy L.G."/>
            <person name="Martin F.M."/>
        </authorList>
    </citation>
    <scope>NUCLEOTIDE SEQUENCE</scope>
    <source>
        <strain evidence="1">P2</strain>
    </source>
</reference>
<sequence>MQLLITSVQCLWIYDYFLTLGDEINYAWYGRKSWVFALFIANRYTPALHVIWVNLNMFHYEKPFCQDTKWFPILYTSTVTVLAQMAVALRIYVMTGRNKFLGGAFTFLIATQICSGMFSVVWIALHPLQPLPEVDLDVFKICIYKRWKLGELIYFNTATFFDLFAFLVILVTAKRPRPRGYPAIPSILDTILRDATQYFLFIFFVQFLSQLFLFVTPEAIQLLPGVANVMFVPVMASRLMLSLKKAGVQPKAMWSIATMTDPSWGRSTEGGTIRFVSQVPEGLREISSTSAAQNEGGIELGTIP</sequence>
<dbReference type="Proteomes" id="UP000886501">
    <property type="component" value="Unassembled WGS sequence"/>
</dbReference>
<organism evidence="1 2">
    <name type="scientific">Thelephora ganbajun</name>
    <name type="common">Ganba fungus</name>
    <dbReference type="NCBI Taxonomy" id="370292"/>
    <lineage>
        <taxon>Eukaryota</taxon>
        <taxon>Fungi</taxon>
        <taxon>Dikarya</taxon>
        <taxon>Basidiomycota</taxon>
        <taxon>Agaricomycotina</taxon>
        <taxon>Agaricomycetes</taxon>
        <taxon>Thelephorales</taxon>
        <taxon>Thelephoraceae</taxon>
        <taxon>Thelephora</taxon>
    </lineage>
</organism>
<evidence type="ECO:0000313" key="2">
    <source>
        <dbReference type="Proteomes" id="UP000886501"/>
    </source>
</evidence>
<protein>
    <submittedName>
        <fullName evidence="1">Uncharacterized protein</fullName>
    </submittedName>
</protein>